<dbReference type="Gene3D" id="3.40.50.300">
    <property type="entry name" value="P-loop containing nucleotide triphosphate hydrolases"/>
    <property type="match status" value="1"/>
</dbReference>
<feature type="domain" description="Guanylate kinase-like" evidence="14">
    <location>
        <begin position="10"/>
        <end position="187"/>
    </location>
</feature>
<evidence type="ECO:0000256" key="3">
    <source>
        <dbReference type="ARBA" id="ARBA00005790"/>
    </source>
</evidence>
<dbReference type="PROSITE" id="PS50052">
    <property type="entry name" value="GUANYLATE_KINASE_2"/>
    <property type="match status" value="1"/>
</dbReference>
<reference evidence="16" key="1">
    <citation type="submission" date="2015-09" db="EMBL/GenBank/DDBJ databases">
        <authorList>
            <person name="Bertelli C."/>
        </authorList>
    </citation>
    <scope>NUCLEOTIDE SEQUENCE [LARGE SCALE GENOMIC DNA]</scope>
    <source>
        <strain evidence="16">KNic</strain>
    </source>
</reference>
<comment type="function">
    <text evidence="1 13">Essential for recycling GMP and indirectly, cGMP.</text>
</comment>
<dbReference type="PANTHER" id="PTHR23117:SF13">
    <property type="entry name" value="GUANYLATE KINASE"/>
    <property type="match status" value="1"/>
</dbReference>
<accession>A0A0U5JDW1</accession>
<dbReference type="Gene3D" id="3.30.63.10">
    <property type="entry name" value="Guanylate Kinase phosphate binding domain"/>
    <property type="match status" value="1"/>
</dbReference>
<dbReference type="InterPro" id="IPR008144">
    <property type="entry name" value="Guanylate_kin-like_dom"/>
</dbReference>
<comment type="catalytic activity">
    <reaction evidence="12 13">
        <text>GMP + ATP = GDP + ADP</text>
        <dbReference type="Rhea" id="RHEA:20780"/>
        <dbReference type="ChEBI" id="CHEBI:30616"/>
        <dbReference type="ChEBI" id="CHEBI:58115"/>
        <dbReference type="ChEBI" id="CHEBI:58189"/>
        <dbReference type="ChEBI" id="CHEBI:456216"/>
        <dbReference type="EC" id="2.7.4.8"/>
    </reaction>
</comment>
<evidence type="ECO:0000256" key="13">
    <source>
        <dbReference type="HAMAP-Rule" id="MF_00328"/>
    </source>
</evidence>
<name>A0A0U5JDW1_9BACT</name>
<dbReference type="PANTHER" id="PTHR23117">
    <property type="entry name" value="GUANYLATE KINASE-RELATED"/>
    <property type="match status" value="1"/>
</dbReference>
<dbReference type="InParanoid" id="A0A0U5JDW1"/>
<keyword evidence="6 13" id="KW-0963">Cytoplasm</keyword>
<evidence type="ECO:0000256" key="10">
    <source>
        <dbReference type="ARBA" id="ARBA00022840"/>
    </source>
</evidence>
<evidence type="ECO:0000256" key="7">
    <source>
        <dbReference type="ARBA" id="ARBA00022679"/>
    </source>
</evidence>
<organism evidence="15 16">
    <name type="scientific">Candidatus Protochlamydia naegleriophila</name>
    <dbReference type="NCBI Taxonomy" id="389348"/>
    <lineage>
        <taxon>Bacteria</taxon>
        <taxon>Pseudomonadati</taxon>
        <taxon>Chlamydiota</taxon>
        <taxon>Chlamydiia</taxon>
        <taxon>Parachlamydiales</taxon>
        <taxon>Parachlamydiaceae</taxon>
        <taxon>Candidatus Protochlamydia</taxon>
    </lineage>
</organism>
<dbReference type="SUPFAM" id="SSF52540">
    <property type="entry name" value="P-loop containing nucleoside triphosphate hydrolases"/>
    <property type="match status" value="1"/>
</dbReference>
<dbReference type="FunFam" id="3.30.63.10:FF:000005">
    <property type="entry name" value="Guanylate kinase"/>
    <property type="match status" value="1"/>
</dbReference>
<dbReference type="NCBIfam" id="TIGR03263">
    <property type="entry name" value="guanyl_kin"/>
    <property type="match status" value="1"/>
</dbReference>
<evidence type="ECO:0000313" key="15">
    <source>
        <dbReference type="EMBL" id="CUI17002.1"/>
    </source>
</evidence>
<evidence type="ECO:0000256" key="8">
    <source>
        <dbReference type="ARBA" id="ARBA00022741"/>
    </source>
</evidence>
<dbReference type="PROSITE" id="PS00856">
    <property type="entry name" value="GUANYLATE_KINASE_1"/>
    <property type="match status" value="1"/>
</dbReference>
<evidence type="ECO:0000256" key="6">
    <source>
        <dbReference type="ARBA" id="ARBA00022490"/>
    </source>
</evidence>
<dbReference type="InterPro" id="IPR027417">
    <property type="entry name" value="P-loop_NTPase"/>
</dbReference>
<feature type="binding site" evidence="13">
    <location>
        <begin position="17"/>
        <end position="24"/>
    </location>
    <ligand>
        <name>ATP</name>
        <dbReference type="ChEBI" id="CHEBI:30616"/>
    </ligand>
</feature>
<dbReference type="Pfam" id="PF00625">
    <property type="entry name" value="Guanylate_kin"/>
    <property type="match status" value="1"/>
</dbReference>
<dbReference type="SMART" id="SM00072">
    <property type="entry name" value="GuKc"/>
    <property type="match status" value="1"/>
</dbReference>
<keyword evidence="10 13" id="KW-0067">ATP-binding</keyword>
<dbReference type="STRING" id="389348.PNK_1389"/>
<proteinExistence type="inferred from homology"/>
<evidence type="ECO:0000256" key="12">
    <source>
        <dbReference type="ARBA" id="ARBA00048594"/>
    </source>
</evidence>
<evidence type="ECO:0000256" key="4">
    <source>
        <dbReference type="ARBA" id="ARBA00012961"/>
    </source>
</evidence>
<dbReference type="GO" id="GO:0005829">
    <property type="term" value="C:cytosol"/>
    <property type="evidence" value="ECO:0007669"/>
    <property type="project" value="TreeGrafter"/>
</dbReference>
<evidence type="ECO:0000256" key="1">
    <source>
        <dbReference type="ARBA" id="ARBA00003531"/>
    </source>
</evidence>
<dbReference type="AlphaFoldDB" id="A0A0U5JDW1"/>
<dbReference type="InterPro" id="IPR020590">
    <property type="entry name" value="Guanylate_kinase_CS"/>
</dbReference>
<evidence type="ECO:0000256" key="2">
    <source>
        <dbReference type="ARBA" id="ARBA00004496"/>
    </source>
</evidence>
<dbReference type="GO" id="GO:0004385">
    <property type="term" value="F:GMP kinase activity"/>
    <property type="evidence" value="ECO:0007669"/>
    <property type="project" value="UniProtKB-UniRule"/>
</dbReference>
<dbReference type="KEGG" id="pnl:PNK_1389"/>
<comment type="similarity">
    <text evidence="3 13">Belongs to the guanylate kinase family.</text>
</comment>
<protein>
    <recommendedName>
        <fullName evidence="5 13">Guanylate kinase</fullName>
        <ecNumber evidence="4 13">2.7.4.8</ecNumber>
    </recommendedName>
    <alternativeName>
        <fullName evidence="11 13">GMP kinase</fullName>
    </alternativeName>
</protein>
<keyword evidence="16" id="KW-1185">Reference proteome</keyword>
<dbReference type="EC" id="2.7.4.8" evidence="4 13"/>
<dbReference type="GO" id="GO:0005524">
    <property type="term" value="F:ATP binding"/>
    <property type="evidence" value="ECO:0007669"/>
    <property type="project" value="UniProtKB-UniRule"/>
</dbReference>
<dbReference type="EMBL" id="LN879502">
    <property type="protein sequence ID" value="CUI17002.1"/>
    <property type="molecule type" value="Genomic_DNA"/>
</dbReference>
<evidence type="ECO:0000256" key="9">
    <source>
        <dbReference type="ARBA" id="ARBA00022777"/>
    </source>
</evidence>
<keyword evidence="9 13" id="KW-0418">Kinase</keyword>
<evidence type="ECO:0000256" key="5">
    <source>
        <dbReference type="ARBA" id="ARBA00016296"/>
    </source>
</evidence>
<evidence type="ECO:0000256" key="11">
    <source>
        <dbReference type="ARBA" id="ARBA00030128"/>
    </source>
</evidence>
<dbReference type="InterPro" id="IPR008145">
    <property type="entry name" value="GK/Ca_channel_bsu"/>
</dbReference>
<sequence length="207" mass="23560">MGLLENRAKGLMFVISAPAGTGKTTLVDMLTNEFASVVANISYTTRQPRSGEVYGQHYHFITQSEFEAKIAASDFLEYVKLYGTYYGTSRRWIEEQRASGQHVILVIDTQGALQLKGRCDATFIFIRPPSLEVLKQRLVHRQTESTEMIEQRLACAERELDAAQYYDYQIINDDLNEAYQVLRSILIAECHRTSYVCETNRSLIKGA</sequence>
<dbReference type="InterPro" id="IPR017665">
    <property type="entry name" value="Guanylate_kinase"/>
</dbReference>
<dbReference type="CDD" id="cd00071">
    <property type="entry name" value="GMPK"/>
    <property type="match status" value="1"/>
</dbReference>
<dbReference type="PATRIC" id="fig|389348.3.peg.1555"/>
<dbReference type="FunCoup" id="A0A0U5JDW1">
    <property type="interactions" value="356"/>
</dbReference>
<evidence type="ECO:0000259" key="14">
    <source>
        <dbReference type="PROSITE" id="PS50052"/>
    </source>
</evidence>
<keyword evidence="8 13" id="KW-0547">Nucleotide-binding</keyword>
<keyword evidence="7 13" id="KW-0808">Transferase</keyword>
<gene>
    <name evidence="13 15" type="primary">gmk</name>
    <name evidence="15" type="ORF">PNK_1389</name>
</gene>
<dbReference type="Proteomes" id="UP000069902">
    <property type="component" value="Chromosome cPNK"/>
</dbReference>
<evidence type="ECO:0000313" key="16">
    <source>
        <dbReference type="Proteomes" id="UP000069902"/>
    </source>
</evidence>
<comment type="subcellular location">
    <subcellularLocation>
        <location evidence="2 13">Cytoplasm</location>
    </subcellularLocation>
</comment>
<dbReference type="HAMAP" id="MF_00328">
    <property type="entry name" value="Guanylate_kinase"/>
    <property type="match status" value="1"/>
</dbReference>